<dbReference type="InterPro" id="IPR029062">
    <property type="entry name" value="Class_I_gatase-like"/>
</dbReference>
<dbReference type="EC" id="4.3.3.6" evidence="7"/>
<dbReference type="Gene3D" id="3.40.50.880">
    <property type="match status" value="1"/>
</dbReference>
<dbReference type="Pfam" id="PF01174">
    <property type="entry name" value="SNO"/>
    <property type="match status" value="1"/>
</dbReference>
<organism evidence="8 9">
    <name type="scientific">Leucobacter iarius</name>
    <dbReference type="NCBI Taxonomy" id="333963"/>
    <lineage>
        <taxon>Bacteria</taxon>
        <taxon>Bacillati</taxon>
        <taxon>Actinomycetota</taxon>
        <taxon>Actinomycetes</taxon>
        <taxon>Micrococcales</taxon>
        <taxon>Microbacteriaceae</taxon>
        <taxon>Leucobacter</taxon>
    </lineage>
</organism>
<evidence type="ECO:0000256" key="1">
    <source>
        <dbReference type="ARBA" id="ARBA00008345"/>
    </source>
</evidence>
<keyword evidence="4 7" id="KW-0315">Glutamine amidotransferase</keyword>
<evidence type="ECO:0000313" key="8">
    <source>
        <dbReference type="EMBL" id="GAA1785933.1"/>
    </source>
</evidence>
<feature type="active site" description="Nucleophile" evidence="7">
    <location>
        <position position="86"/>
    </location>
</feature>
<feature type="binding site" evidence="7">
    <location>
        <begin position="54"/>
        <end position="56"/>
    </location>
    <ligand>
        <name>L-glutamine</name>
        <dbReference type="ChEBI" id="CHEBI:58359"/>
    </ligand>
</feature>
<keyword evidence="5 7" id="KW-0456">Lyase</keyword>
<evidence type="ECO:0000256" key="7">
    <source>
        <dbReference type="HAMAP-Rule" id="MF_01615"/>
    </source>
</evidence>
<dbReference type="NCBIfam" id="TIGR03800">
    <property type="entry name" value="PLP_synth_Pdx2"/>
    <property type="match status" value="1"/>
</dbReference>
<comment type="caution">
    <text evidence="8">The sequence shown here is derived from an EMBL/GenBank/DDBJ whole genome shotgun (WGS) entry which is preliminary data.</text>
</comment>
<sequence>MSRVRAGVLALQGGVAEHARVLERLGAEVTLVRRERDLAGPDGPRLDALVLPGGESSTQDRLLRLLDLASPLRAAISAGLPTLGTCAGLILLAREVLDPAPGQRSLGFLDVAVRRNAFGAQLASTEAEFAVDVAGVSGTGAEGAVRGALIRAPEIVSVGPGARPIARVGGRVLGATSATAGASGTGADASDAGAAGIGSALRLGTVTGISFHPELSGDPAVHRALLELAADPDRADADADARLAAG</sequence>
<dbReference type="PROSITE" id="PS51274">
    <property type="entry name" value="GATASE_COBBQ"/>
    <property type="match status" value="1"/>
</dbReference>
<feature type="binding site" evidence="7">
    <location>
        <begin position="150"/>
        <end position="151"/>
    </location>
    <ligand>
        <name>L-glutamine</name>
        <dbReference type="ChEBI" id="CHEBI:58359"/>
    </ligand>
</feature>
<comment type="pathway">
    <text evidence="7">Cofactor biosynthesis; pyridoxal 5'-phosphate biosynthesis.</text>
</comment>
<dbReference type="PROSITE" id="PS51273">
    <property type="entry name" value="GATASE_TYPE_1"/>
    <property type="match status" value="1"/>
</dbReference>
<keyword evidence="9" id="KW-1185">Reference proteome</keyword>
<keyword evidence="2 7" id="KW-0378">Hydrolase</keyword>
<reference evidence="8 9" key="1">
    <citation type="journal article" date="2019" name="Int. J. Syst. Evol. Microbiol.">
        <title>The Global Catalogue of Microorganisms (GCM) 10K type strain sequencing project: providing services to taxonomists for standard genome sequencing and annotation.</title>
        <authorList>
            <consortium name="The Broad Institute Genomics Platform"/>
            <consortium name="The Broad Institute Genome Sequencing Center for Infectious Disease"/>
            <person name="Wu L."/>
            <person name="Ma J."/>
        </authorList>
    </citation>
    <scope>NUCLEOTIDE SEQUENCE [LARGE SCALE GENOMIC DNA]</scope>
    <source>
        <strain evidence="8 9">JCM 14736</strain>
    </source>
</reference>
<dbReference type="HAMAP" id="MF_01615">
    <property type="entry name" value="PdxT"/>
    <property type="match status" value="1"/>
</dbReference>
<feature type="active site" description="Charge relay system" evidence="7">
    <location>
        <position position="214"/>
    </location>
</feature>
<gene>
    <name evidence="7 8" type="primary">pdxT</name>
    <name evidence="8" type="ORF">GCM10009768_13520</name>
</gene>
<dbReference type="EC" id="3.5.1.2" evidence="7"/>
<dbReference type="Proteomes" id="UP001500851">
    <property type="component" value="Unassembled WGS sequence"/>
</dbReference>
<keyword evidence="3 7" id="KW-0663">Pyridoxal phosphate</keyword>
<comment type="catalytic activity">
    <reaction evidence="7">
        <text>aldehydo-D-ribose 5-phosphate + D-glyceraldehyde 3-phosphate + L-glutamine = pyridoxal 5'-phosphate + L-glutamate + phosphate + 3 H2O + H(+)</text>
        <dbReference type="Rhea" id="RHEA:31507"/>
        <dbReference type="ChEBI" id="CHEBI:15377"/>
        <dbReference type="ChEBI" id="CHEBI:15378"/>
        <dbReference type="ChEBI" id="CHEBI:29985"/>
        <dbReference type="ChEBI" id="CHEBI:43474"/>
        <dbReference type="ChEBI" id="CHEBI:58273"/>
        <dbReference type="ChEBI" id="CHEBI:58359"/>
        <dbReference type="ChEBI" id="CHEBI:59776"/>
        <dbReference type="ChEBI" id="CHEBI:597326"/>
        <dbReference type="EC" id="4.3.3.6"/>
    </reaction>
</comment>
<dbReference type="PROSITE" id="PS51130">
    <property type="entry name" value="PDXT_SNO_2"/>
    <property type="match status" value="1"/>
</dbReference>
<feature type="active site" description="Charge relay system" evidence="7">
    <location>
        <position position="212"/>
    </location>
</feature>
<dbReference type="InterPro" id="IPR002161">
    <property type="entry name" value="PdxT/SNO"/>
</dbReference>
<evidence type="ECO:0000256" key="4">
    <source>
        <dbReference type="ARBA" id="ARBA00022962"/>
    </source>
</evidence>
<protein>
    <recommendedName>
        <fullName evidence="7">Pyridoxal 5'-phosphate synthase subunit PdxT</fullName>
        <ecNumber evidence="7">4.3.3.6</ecNumber>
    </recommendedName>
    <alternativeName>
        <fullName evidence="7">Pdx2</fullName>
    </alternativeName>
    <alternativeName>
        <fullName evidence="7">Pyridoxal 5'-phosphate synthase glutaminase subunit</fullName>
        <ecNumber evidence="7">3.5.1.2</ecNumber>
    </alternativeName>
</protein>
<dbReference type="InterPro" id="IPR021196">
    <property type="entry name" value="PdxT/SNO_CS"/>
</dbReference>
<evidence type="ECO:0000256" key="5">
    <source>
        <dbReference type="ARBA" id="ARBA00023239"/>
    </source>
</evidence>
<dbReference type="PROSITE" id="PS01236">
    <property type="entry name" value="PDXT_SNO_1"/>
    <property type="match status" value="1"/>
</dbReference>
<dbReference type="PANTHER" id="PTHR31559">
    <property type="entry name" value="PYRIDOXAL 5'-PHOSPHATE SYNTHASE SUBUNIT SNO"/>
    <property type="match status" value="1"/>
</dbReference>
<evidence type="ECO:0000256" key="6">
    <source>
        <dbReference type="ARBA" id="ARBA00049534"/>
    </source>
</evidence>
<name>A0ABN2LH97_9MICO</name>
<evidence type="ECO:0000256" key="3">
    <source>
        <dbReference type="ARBA" id="ARBA00022898"/>
    </source>
</evidence>
<dbReference type="PANTHER" id="PTHR31559:SF0">
    <property type="entry name" value="PYRIDOXAL 5'-PHOSPHATE SYNTHASE SUBUNIT SNO1-RELATED"/>
    <property type="match status" value="1"/>
</dbReference>
<dbReference type="RefSeq" id="WP_344030852.1">
    <property type="nucleotide sequence ID" value="NZ_BAAAOB010000001.1"/>
</dbReference>
<accession>A0ABN2LH97</accession>
<dbReference type="EMBL" id="BAAAOB010000001">
    <property type="protein sequence ID" value="GAA1785933.1"/>
    <property type="molecule type" value="Genomic_DNA"/>
</dbReference>
<dbReference type="SUPFAM" id="SSF52317">
    <property type="entry name" value="Class I glutamine amidotransferase-like"/>
    <property type="match status" value="1"/>
</dbReference>
<dbReference type="PIRSF" id="PIRSF005639">
    <property type="entry name" value="Glut_amidoT_SNO"/>
    <property type="match status" value="1"/>
</dbReference>
<comment type="subunit">
    <text evidence="7">In the presence of PdxS, forms a dodecamer of heterodimers. Only shows activity in the heterodimer.</text>
</comment>
<comment type="catalytic activity">
    <reaction evidence="6 7">
        <text>L-glutamine + H2O = L-glutamate + NH4(+)</text>
        <dbReference type="Rhea" id="RHEA:15889"/>
        <dbReference type="ChEBI" id="CHEBI:15377"/>
        <dbReference type="ChEBI" id="CHEBI:28938"/>
        <dbReference type="ChEBI" id="CHEBI:29985"/>
        <dbReference type="ChEBI" id="CHEBI:58359"/>
        <dbReference type="EC" id="3.5.1.2"/>
    </reaction>
</comment>
<evidence type="ECO:0000256" key="2">
    <source>
        <dbReference type="ARBA" id="ARBA00022801"/>
    </source>
</evidence>
<proteinExistence type="inferred from homology"/>
<feature type="binding site" evidence="7">
    <location>
        <position position="115"/>
    </location>
    <ligand>
        <name>L-glutamine</name>
        <dbReference type="ChEBI" id="CHEBI:58359"/>
    </ligand>
</feature>
<comment type="function">
    <text evidence="7">Catalyzes the hydrolysis of glutamine to glutamate and ammonia as part of the biosynthesis of pyridoxal 5'-phosphate. The resulting ammonia molecule is channeled to the active site of PdxS.</text>
</comment>
<evidence type="ECO:0000313" key="9">
    <source>
        <dbReference type="Proteomes" id="UP001500851"/>
    </source>
</evidence>
<comment type="similarity">
    <text evidence="1 7">Belongs to the glutaminase PdxT/SNO family.</text>
</comment>